<gene>
    <name evidence="1" type="ORF">G6Z02_09270</name>
</gene>
<dbReference type="PANTHER" id="PTHR30461:SF23">
    <property type="entry name" value="DNA RECOMBINASE-RELATED"/>
    <property type="match status" value="1"/>
</dbReference>
<evidence type="ECO:0000313" key="1">
    <source>
        <dbReference type="EMBL" id="NGT90390.1"/>
    </source>
</evidence>
<proteinExistence type="predicted"/>
<protein>
    <submittedName>
        <fullName evidence="1">Recombinase family protein</fullName>
    </submittedName>
</protein>
<dbReference type="PANTHER" id="PTHR30461">
    <property type="entry name" value="DNA-INVERTASE FROM LAMBDOID PROPHAGE"/>
    <property type="match status" value="1"/>
</dbReference>
<dbReference type="GO" id="GO:0003677">
    <property type="term" value="F:DNA binding"/>
    <property type="evidence" value="ECO:0007669"/>
    <property type="project" value="UniProtKB-KW"/>
</dbReference>
<comment type="caution">
    <text evidence="1">The sequence shown here is derived from an EMBL/GenBank/DDBJ whole genome shotgun (WGS) entry which is preliminary data.</text>
</comment>
<name>A0A6G4ZD05_CLOPF</name>
<dbReference type="InterPro" id="IPR006119">
    <property type="entry name" value="Resolv_N"/>
</dbReference>
<organism evidence="1">
    <name type="scientific">Clostridium perfringens</name>
    <dbReference type="NCBI Taxonomy" id="1502"/>
    <lineage>
        <taxon>Bacteria</taxon>
        <taxon>Bacillati</taxon>
        <taxon>Bacillota</taxon>
        <taxon>Clostridia</taxon>
        <taxon>Eubacteriales</taxon>
        <taxon>Clostridiaceae</taxon>
        <taxon>Clostridium</taxon>
    </lineage>
</organism>
<dbReference type="GO" id="GO:0000150">
    <property type="term" value="F:DNA strand exchange activity"/>
    <property type="evidence" value="ECO:0007669"/>
    <property type="project" value="InterPro"/>
</dbReference>
<sequence>MENLKMLNKVINDSQNYAVIYARISSKNENNSINAQIKLGEDVINKNNLLLYDTYIDKISGKTTSPKERKGFSRLLEDAKAGLFKTIVIYRLDRLVRRYDDWIETKKILNKLGIKILFSDTNQALLENSPQSEFFQNFSVMIAEMEPDTISLRASQGRIFRRKSGAYTSPKAPFGYIKQESNDRRKSKSIFIQEPIKLAFIKYIFFVFHRLIIEEKRSDSSNPQASINTLYNSLQNTLEYIEANIDLRDIPLRNNTKYASLEAELFGVINKYIKNTDVKSVKKEINEVKFYYLFSKGNTTKKNSAYLSACLRNPVYAGCILLDSNHPFKGLSYSTDEKTGITSFKERLDSEAFVNTNNLVGIIPSSIFKTVYSYLTYKSLIKIDRTPNFLLKGSLICSKCNKKLKLIDDNYLSCKGTRCHPFLKYDLLKFIIDKIIDNCLSISQTPLEQFINKLSRKIEIKNQNIKYQTLNKYEAIYNYLSSNDSSYVDKIHQKDIAIKSYVSSCNKYRTKLSYLNQLFDEVNKINKKCSSKPQLENNSVLLKQVKEKIVNHIMNNEEFFIPIFSEIIKEIKVDINYEQSPIEGKLNIRYEFTP</sequence>
<dbReference type="Gene3D" id="3.40.50.1390">
    <property type="entry name" value="Resolvase, N-terminal catalytic domain"/>
    <property type="match status" value="1"/>
</dbReference>
<dbReference type="EMBL" id="JAALNF010000003">
    <property type="protein sequence ID" value="NGT90390.1"/>
    <property type="molecule type" value="Genomic_DNA"/>
</dbReference>
<dbReference type="RefSeq" id="WP_164786230.1">
    <property type="nucleotide sequence ID" value="NZ_JAALMA010000004.1"/>
</dbReference>
<dbReference type="CDD" id="cd00338">
    <property type="entry name" value="Ser_Recombinase"/>
    <property type="match status" value="1"/>
</dbReference>
<dbReference type="SUPFAM" id="SSF53041">
    <property type="entry name" value="Resolvase-like"/>
    <property type="match status" value="1"/>
</dbReference>
<dbReference type="InterPro" id="IPR036162">
    <property type="entry name" value="Resolvase-like_N_sf"/>
</dbReference>
<dbReference type="PROSITE" id="PS51736">
    <property type="entry name" value="RECOMBINASES_3"/>
    <property type="match status" value="1"/>
</dbReference>
<dbReference type="AlphaFoldDB" id="A0A6G4ZD05"/>
<dbReference type="SMART" id="SM00857">
    <property type="entry name" value="Resolvase"/>
    <property type="match status" value="1"/>
</dbReference>
<accession>A0A6G4ZD05</accession>
<dbReference type="InterPro" id="IPR050639">
    <property type="entry name" value="SSR_resolvase"/>
</dbReference>
<dbReference type="Pfam" id="PF00239">
    <property type="entry name" value="Resolvase"/>
    <property type="match status" value="1"/>
</dbReference>
<reference evidence="1" key="1">
    <citation type="submission" date="2020-02" db="EMBL/GenBank/DDBJ databases">
        <title>Genomic Insights into the Phylogeny and Genetic Plasticity of the Human and Animal Enteric Pathogen Clostridium perfringens.</title>
        <authorList>
            <person name="Feng Y."/>
            <person name="Hu Y."/>
        </authorList>
    </citation>
    <scope>NUCLEOTIDE SEQUENCE</scope>
    <source>
        <strain evidence="1">CP-08</strain>
    </source>
</reference>